<accession>A0AAE3L3B7</accession>
<keyword evidence="4" id="KW-1185">Reference proteome</keyword>
<dbReference type="InterPro" id="IPR049435">
    <property type="entry name" value="Cas_Cas6_C"/>
</dbReference>
<organism evidence="3 4">
    <name type="scientific">Irregularibacter muris</name>
    <dbReference type="NCBI Taxonomy" id="1796619"/>
    <lineage>
        <taxon>Bacteria</taxon>
        <taxon>Bacillati</taxon>
        <taxon>Bacillota</taxon>
        <taxon>Clostridia</taxon>
        <taxon>Eubacteriales</taxon>
        <taxon>Eubacteriaceae</taxon>
        <taxon>Irregularibacter</taxon>
    </lineage>
</organism>
<dbReference type="GO" id="GO:0016788">
    <property type="term" value="F:hydrolase activity, acting on ester bonds"/>
    <property type="evidence" value="ECO:0007669"/>
    <property type="project" value="InterPro"/>
</dbReference>
<dbReference type="Gene3D" id="3.30.70.1900">
    <property type="match status" value="1"/>
</dbReference>
<evidence type="ECO:0000256" key="1">
    <source>
        <dbReference type="ARBA" id="ARBA00023118"/>
    </source>
</evidence>
<dbReference type="CDD" id="cd21140">
    <property type="entry name" value="Cas6_I-like"/>
    <property type="match status" value="1"/>
</dbReference>
<dbReference type="GO" id="GO:0051607">
    <property type="term" value="P:defense response to virus"/>
    <property type="evidence" value="ECO:0007669"/>
    <property type="project" value="UniProtKB-KW"/>
</dbReference>
<evidence type="ECO:0000313" key="4">
    <source>
        <dbReference type="Proteomes" id="UP001205748"/>
    </source>
</evidence>
<dbReference type="PANTHER" id="PTHR36984:SF3">
    <property type="entry name" value="CRISPR-ASSOCIATED ENDORIBONUCLEASE CAS6"/>
    <property type="match status" value="1"/>
</dbReference>
<dbReference type="InterPro" id="IPR045747">
    <property type="entry name" value="CRISPR-assoc_prot_Cas6_N_sf"/>
</dbReference>
<evidence type="ECO:0000259" key="2">
    <source>
        <dbReference type="Pfam" id="PF01881"/>
    </source>
</evidence>
<dbReference type="Gene3D" id="3.30.70.1890">
    <property type="match status" value="1"/>
</dbReference>
<dbReference type="EMBL" id="JANKAS010000021">
    <property type="protein sequence ID" value="MCR1900179.1"/>
    <property type="molecule type" value="Genomic_DNA"/>
</dbReference>
<dbReference type="Pfam" id="PF01881">
    <property type="entry name" value="Cas_Cas6_C"/>
    <property type="match status" value="1"/>
</dbReference>
<reference evidence="3" key="1">
    <citation type="submission" date="2022-07" db="EMBL/GenBank/DDBJ databases">
        <title>Enhanced cultured diversity of the mouse gut microbiota enables custom-made synthetic communities.</title>
        <authorList>
            <person name="Afrizal A."/>
        </authorList>
    </citation>
    <scope>NUCLEOTIDE SEQUENCE</scope>
    <source>
        <strain evidence="3">DSM 28593</strain>
    </source>
</reference>
<dbReference type="PANTHER" id="PTHR36984">
    <property type="entry name" value="CRISPR-ASSOCIATED ENDORIBONUCLEASE CAS6 1"/>
    <property type="match status" value="1"/>
</dbReference>
<feature type="domain" description="CRISPR associated protein Cas6 C-terminal" evidence="2">
    <location>
        <begin position="119"/>
        <end position="241"/>
    </location>
</feature>
<dbReference type="AlphaFoldDB" id="A0AAE3L3B7"/>
<proteinExistence type="predicted"/>
<sequence length="242" mass="28034">MRFSVELLLENEMIAKDKNRIILSILKNCLNKYSQEYYKRLYEDQDNRVKNFTFSLYLGNCEFLKEEIAVPSKKIILNFSAYNNDDGIMFFNSLLNSKGRKISIKNNLITIGKINLAQEKIMYNKQVIFKTMSPIVVREHKGENKKTWYHSLNSKEGQAIFIENLKHQLQDMFGEKVVMDFENLKVEISKDCKVVKVKNYGIEVHSNIGKIKISGQPYIVDYLYKAGIGSKRGSGFGMVDIV</sequence>
<name>A0AAE3L3B7_9FIRM</name>
<dbReference type="NCBIfam" id="TIGR01877">
    <property type="entry name" value="cas_cas6"/>
    <property type="match status" value="1"/>
</dbReference>
<evidence type="ECO:0000313" key="3">
    <source>
        <dbReference type="EMBL" id="MCR1900179.1"/>
    </source>
</evidence>
<gene>
    <name evidence="3" type="primary">cas6</name>
    <name evidence="3" type="ORF">NSA47_14525</name>
</gene>
<keyword evidence="1" id="KW-0051">Antiviral defense</keyword>
<dbReference type="Proteomes" id="UP001205748">
    <property type="component" value="Unassembled WGS sequence"/>
</dbReference>
<dbReference type="InterPro" id="IPR010156">
    <property type="entry name" value="CRISPR-assoc_prot_Cas6"/>
</dbReference>
<protein>
    <submittedName>
        <fullName evidence="3">CRISPR-associated endoribonuclease Cas6</fullName>
    </submittedName>
</protein>
<dbReference type="RefSeq" id="WP_257533277.1">
    <property type="nucleotide sequence ID" value="NZ_JANKAS010000021.1"/>
</dbReference>
<comment type="caution">
    <text evidence="3">The sequence shown here is derived from an EMBL/GenBank/DDBJ whole genome shotgun (WGS) entry which is preliminary data.</text>
</comment>